<dbReference type="Gene3D" id="1.25.40.10">
    <property type="entry name" value="Tetratricopeptide repeat domain"/>
    <property type="match status" value="1"/>
</dbReference>
<keyword evidence="4" id="KW-1185">Reference proteome</keyword>
<dbReference type="InterPro" id="IPR019734">
    <property type="entry name" value="TPR_rpt"/>
</dbReference>
<dbReference type="PANTHER" id="PTHR15175:SF0">
    <property type="entry name" value="SH3 DOMAIN-CONTAINING PROTEIN C23A1.17"/>
    <property type="match status" value="1"/>
</dbReference>
<dbReference type="InterPro" id="IPR051864">
    <property type="entry name" value="NCF2_NOXA1"/>
</dbReference>
<protein>
    <recommendedName>
        <fullName evidence="5">Tetratricopeptide repeat protein</fullName>
    </recommendedName>
</protein>
<evidence type="ECO:0000256" key="1">
    <source>
        <dbReference type="PROSITE-ProRule" id="PRU00339"/>
    </source>
</evidence>
<dbReference type="SMART" id="SM00028">
    <property type="entry name" value="TPR"/>
    <property type="match status" value="3"/>
</dbReference>
<feature type="repeat" description="TPR" evidence="1">
    <location>
        <begin position="68"/>
        <end position="101"/>
    </location>
</feature>
<name>A0A7M5UHC0_9CNID</name>
<feature type="region of interest" description="Disordered" evidence="2">
    <location>
        <begin position="304"/>
        <end position="330"/>
    </location>
</feature>
<dbReference type="Pfam" id="PF13181">
    <property type="entry name" value="TPR_8"/>
    <property type="match status" value="1"/>
</dbReference>
<sequence length="448" mass="50537">MKGDAIRFLHNYAERNQILVNHIIKPAGTAKIMSSADDISSWYEAVQLYEVNRIDEAIEKFKSVKQNARMLLNTGCCYLRKNDLQTAGESFGQAVKNDPHQALGFFMLGLTQYFQNKLEDALKSFEKSLTLLRGNKFVDYRQLGFKFQLYACEILTNIAGTHLRLNDLAKAQEVIQQAYEQRADKKHERIINDVDRLKSKRPKLDLFYPPKSEVFRPAKALVANVEKKDYLGASKVISTDSEEDCYACFSGIKDKVIEQKKAEQNSPKQNKKLITKIEAMPEPAKKKSPETKKRVSAIPKGVLPQLSIDQPDGPSQQRSMSVGARPNKPLPVLIAPKKELPKLEPAVETKIEEKITATVEKTVESTPASSALATSDDIELEIQYNFISKVRLPKGFTIADLQNIASQQKVPTHLEFRLQDVLGRQSQLTEDGIKSLEQQKIHCYPTTS</sequence>
<dbReference type="RefSeq" id="XP_066934359.1">
    <property type="nucleotide sequence ID" value="XM_067078258.1"/>
</dbReference>
<dbReference type="GeneID" id="136822039"/>
<feature type="repeat" description="TPR" evidence="1">
    <location>
        <begin position="102"/>
        <end position="135"/>
    </location>
</feature>
<dbReference type="AlphaFoldDB" id="A0A7M5UHC0"/>
<dbReference type="SUPFAM" id="SSF48452">
    <property type="entry name" value="TPR-like"/>
    <property type="match status" value="1"/>
</dbReference>
<proteinExistence type="predicted"/>
<dbReference type="GO" id="GO:0042554">
    <property type="term" value="P:superoxide anion generation"/>
    <property type="evidence" value="ECO:0007669"/>
    <property type="project" value="TreeGrafter"/>
</dbReference>
<evidence type="ECO:0000313" key="4">
    <source>
        <dbReference type="Proteomes" id="UP000594262"/>
    </source>
</evidence>
<evidence type="ECO:0000256" key="2">
    <source>
        <dbReference type="SAM" id="MobiDB-lite"/>
    </source>
</evidence>
<dbReference type="EnsemblMetazoa" id="CLYHEMT010653.1">
    <property type="protein sequence ID" value="CLYHEMP010653.1"/>
    <property type="gene ID" value="CLYHEMG010653"/>
</dbReference>
<dbReference type="PANTHER" id="PTHR15175">
    <property type="entry name" value="NEUTROPHIL CYTOSOLIC FACTOR 2, NEUTROPHIL NADPH OXIDASE FACTOR 2"/>
    <property type="match status" value="1"/>
</dbReference>
<dbReference type="InterPro" id="IPR011990">
    <property type="entry name" value="TPR-like_helical_dom_sf"/>
</dbReference>
<organism evidence="3 4">
    <name type="scientific">Clytia hemisphaerica</name>
    <dbReference type="NCBI Taxonomy" id="252671"/>
    <lineage>
        <taxon>Eukaryota</taxon>
        <taxon>Metazoa</taxon>
        <taxon>Cnidaria</taxon>
        <taxon>Hydrozoa</taxon>
        <taxon>Hydroidolina</taxon>
        <taxon>Leptothecata</taxon>
        <taxon>Obeliida</taxon>
        <taxon>Clytiidae</taxon>
        <taxon>Clytia</taxon>
    </lineage>
</organism>
<reference evidence="3" key="1">
    <citation type="submission" date="2021-01" db="UniProtKB">
        <authorList>
            <consortium name="EnsemblMetazoa"/>
        </authorList>
    </citation>
    <scope>IDENTIFICATION</scope>
</reference>
<dbReference type="OrthoDB" id="5983286at2759"/>
<dbReference type="GO" id="GO:0016176">
    <property type="term" value="F:superoxide-generating NADPH oxidase activator activity"/>
    <property type="evidence" value="ECO:0007669"/>
    <property type="project" value="TreeGrafter"/>
</dbReference>
<dbReference type="Proteomes" id="UP000594262">
    <property type="component" value="Unplaced"/>
</dbReference>
<keyword evidence="1" id="KW-0802">TPR repeat</keyword>
<evidence type="ECO:0008006" key="5">
    <source>
        <dbReference type="Google" id="ProtNLM"/>
    </source>
</evidence>
<dbReference type="PROSITE" id="PS50005">
    <property type="entry name" value="TPR"/>
    <property type="match status" value="2"/>
</dbReference>
<accession>A0A7M5UHC0</accession>
<evidence type="ECO:0000313" key="3">
    <source>
        <dbReference type="EnsemblMetazoa" id="CLYHEMP010653.1"/>
    </source>
</evidence>